<evidence type="ECO:0000313" key="1">
    <source>
        <dbReference type="EMBL" id="RMX47323.1"/>
    </source>
</evidence>
<keyword evidence="2" id="KW-1185">Reference proteome</keyword>
<dbReference type="EMBL" id="RCHS01002441">
    <property type="protein sequence ID" value="RMX47323.1"/>
    <property type="molecule type" value="Genomic_DNA"/>
</dbReference>
<gene>
    <name evidence="1" type="ORF">pdam_00024867</name>
</gene>
<organism evidence="1 2">
    <name type="scientific">Pocillopora damicornis</name>
    <name type="common">Cauliflower coral</name>
    <name type="synonym">Millepora damicornis</name>
    <dbReference type="NCBI Taxonomy" id="46731"/>
    <lineage>
        <taxon>Eukaryota</taxon>
        <taxon>Metazoa</taxon>
        <taxon>Cnidaria</taxon>
        <taxon>Anthozoa</taxon>
        <taxon>Hexacorallia</taxon>
        <taxon>Scleractinia</taxon>
        <taxon>Astrocoeniina</taxon>
        <taxon>Pocilloporidae</taxon>
        <taxon>Pocillopora</taxon>
    </lineage>
</organism>
<dbReference type="AlphaFoldDB" id="A0A3M6U0Y2"/>
<comment type="caution">
    <text evidence="1">The sequence shown here is derived from an EMBL/GenBank/DDBJ whole genome shotgun (WGS) entry which is preliminary data.</text>
</comment>
<proteinExistence type="predicted"/>
<name>A0A3M6U0Y2_POCDA</name>
<evidence type="ECO:0000313" key="2">
    <source>
        <dbReference type="Proteomes" id="UP000275408"/>
    </source>
</evidence>
<dbReference type="Proteomes" id="UP000275408">
    <property type="component" value="Unassembled WGS sequence"/>
</dbReference>
<accession>A0A3M6U0Y2</accession>
<protein>
    <submittedName>
        <fullName evidence="1">Uncharacterized protein</fullName>
    </submittedName>
</protein>
<reference evidence="1 2" key="1">
    <citation type="journal article" date="2018" name="Sci. Rep.">
        <title>Comparative analysis of the Pocillopora damicornis genome highlights role of immune system in coral evolution.</title>
        <authorList>
            <person name="Cunning R."/>
            <person name="Bay R.A."/>
            <person name="Gillette P."/>
            <person name="Baker A.C."/>
            <person name="Traylor-Knowles N."/>
        </authorList>
    </citation>
    <scope>NUCLEOTIDE SEQUENCE [LARGE SCALE GENOMIC DNA]</scope>
    <source>
        <strain evidence="1">RSMAS</strain>
        <tissue evidence="1">Whole animal</tissue>
    </source>
</reference>
<sequence length="105" mass="12107">MFDHTLIFSENFTPGKDFKEIVHGSLSTELRTFYVPDFKDFVIKKSIKSSEKESALTIIRSVYKPYIPYLVDAVFAVARPLHNMSEIHPISNLKKNSRNMSPLNE</sequence>